<evidence type="ECO:0000313" key="3">
    <source>
        <dbReference type="Proteomes" id="UP000619293"/>
    </source>
</evidence>
<dbReference type="RefSeq" id="WP_191839079.1">
    <property type="nucleotide sequence ID" value="NZ_BAAALB010000006.1"/>
</dbReference>
<name>A0A8J3JUF6_9ACTN</name>
<feature type="signal peptide" evidence="1">
    <location>
        <begin position="1"/>
        <end position="27"/>
    </location>
</feature>
<protein>
    <submittedName>
        <fullName evidence="2">Uncharacterized protein</fullName>
    </submittedName>
</protein>
<keyword evidence="3" id="KW-1185">Reference proteome</keyword>
<accession>A0A8J3JUF6</accession>
<dbReference type="Proteomes" id="UP000619293">
    <property type="component" value="Unassembled WGS sequence"/>
</dbReference>
<organism evidence="2 3">
    <name type="scientific">Catellatospora chokoriensis</name>
    <dbReference type="NCBI Taxonomy" id="310353"/>
    <lineage>
        <taxon>Bacteria</taxon>
        <taxon>Bacillati</taxon>
        <taxon>Actinomycetota</taxon>
        <taxon>Actinomycetes</taxon>
        <taxon>Micromonosporales</taxon>
        <taxon>Micromonosporaceae</taxon>
        <taxon>Catellatospora</taxon>
    </lineage>
</organism>
<gene>
    <name evidence="2" type="ORF">Cch02nite_47210</name>
</gene>
<feature type="chain" id="PRO_5035182700" evidence="1">
    <location>
        <begin position="28"/>
        <end position="440"/>
    </location>
</feature>
<dbReference type="EMBL" id="BONG01000030">
    <property type="protein sequence ID" value="GIF91277.1"/>
    <property type="molecule type" value="Genomic_DNA"/>
</dbReference>
<evidence type="ECO:0000256" key="1">
    <source>
        <dbReference type="SAM" id="SignalP"/>
    </source>
</evidence>
<sequence length="440" mass="47248">MPKIRSLVATLAVGAAAALTAPVAAEAADQPVVNWAHSDYGNDYGTLLVSATAADGVSAITAHILTSDTRQEVATVDAFTLRSGTAADGVWASTPIVLDDLGAYSVDVEVTDTDGTHVRQDGIGELYYAMFTYFDNVSLNRTSTTYDKRTVTMRGTLLGRRPGSGVVAPVAGARVYVLGTLNFVEVITKPDGTFAGTIEIVYESEDVWADYGLTQPMHTRAQSEPLRVTVSPRPVRVSVNLDKAKLTRGESLTATGQITWKVAGVWTPLAGVEAFVSFCTSTDQYSCDYVESVTTDAEGRFSYTTTPVSNGYIGVTHVQYTPDGVVDPYVQPGFGQSRLFTVRQPSAFTSFYGGRYDQGRIGVYGNFAFTGGRSPAHFDIKLQYSANGVDGWRTHTTFTDQHSFEVTGVDMPGAVYWRAVYPGDTGFLKTVSEVVAIPAL</sequence>
<keyword evidence="1" id="KW-0732">Signal</keyword>
<proteinExistence type="predicted"/>
<reference evidence="2 3" key="1">
    <citation type="submission" date="2021-01" db="EMBL/GenBank/DDBJ databases">
        <title>Whole genome shotgun sequence of Catellatospora chokoriensis NBRC 107358.</title>
        <authorList>
            <person name="Komaki H."/>
            <person name="Tamura T."/>
        </authorList>
    </citation>
    <scope>NUCLEOTIDE SEQUENCE [LARGE SCALE GENOMIC DNA]</scope>
    <source>
        <strain evidence="2 3">NBRC 107358</strain>
    </source>
</reference>
<comment type="caution">
    <text evidence="2">The sequence shown here is derived from an EMBL/GenBank/DDBJ whole genome shotgun (WGS) entry which is preliminary data.</text>
</comment>
<evidence type="ECO:0000313" key="2">
    <source>
        <dbReference type="EMBL" id="GIF91277.1"/>
    </source>
</evidence>
<dbReference type="AlphaFoldDB" id="A0A8J3JUF6"/>